<keyword evidence="2" id="KW-1133">Transmembrane helix</keyword>
<evidence type="ECO:0000313" key="3">
    <source>
        <dbReference type="EMBL" id="CCQ47112.1"/>
    </source>
</evidence>
<feature type="region of interest" description="Disordered" evidence="1">
    <location>
        <begin position="106"/>
        <end position="170"/>
    </location>
</feature>
<protein>
    <submittedName>
        <fullName evidence="3">Uncharacterized protein</fullName>
    </submittedName>
</protein>
<name>A0A024H5E2_9MICC</name>
<feature type="compositionally biased region" description="Basic residues" evidence="1">
    <location>
        <begin position="153"/>
        <end position="170"/>
    </location>
</feature>
<sequence length="170" mass="18279">METLKKIVSNQYFPAAAVLTAVVLFWAVGLLGGLSLLNNNQPPLTTLTWMLFVYLAAVLTPLAGVLAAVDLLRRWKRNRAADAAGAYEAAGVMNAEAAGAGFNVSAESVTEPVQQQPVAEQPVQQKPEQPAPQQQPARHQQSVQHKPAQQKPKQQKPKPIQKKSGSKKAA</sequence>
<feature type="transmembrane region" description="Helical" evidence="2">
    <location>
        <begin position="12"/>
        <end position="37"/>
    </location>
</feature>
<keyword evidence="2" id="KW-0812">Transmembrane</keyword>
<keyword evidence="2" id="KW-0472">Membrane</keyword>
<dbReference type="EMBL" id="CAQI01000047">
    <property type="protein sequence ID" value="CCQ47112.1"/>
    <property type="molecule type" value="Genomic_DNA"/>
</dbReference>
<dbReference type="Proteomes" id="UP000035722">
    <property type="component" value="Unassembled WGS sequence"/>
</dbReference>
<feature type="transmembrane region" description="Helical" evidence="2">
    <location>
        <begin position="49"/>
        <end position="69"/>
    </location>
</feature>
<evidence type="ECO:0000256" key="2">
    <source>
        <dbReference type="SAM" id="Phobius"/>
    </source>
</evidence>
<feature type="compositionally biased region" description="Low complexity" evidence="1">
    <location>
        <begin position="111"/>
        <end position="152"/>
    </location>
</feature>
<dbReference type="RefSeq" id="WP_050055992.1">
    <property type="nucleotide sequence ID" value="NZ_CAQI01000047.1"/>
</dbReference>
<proteinExistence type="predicted"/>
<accession>A0A024H5E2</accession>
<dbReference type="AlphaFoldDB" id="A0A024H5E2"/>
<keyword evidence="4" id="KW-1185">Reference proteome</keyword>
<comment type="caution">
    <text evidence="3">The sequence shown here is derived from an EMBL/GenBank/DDBJ whole genome shotgun (WGS) entry which is preliminary data.</text>
</comment>
<reference evidence="4" key="1">
    <citation type="journal article" date="2014" name="Genome Announc.">
        <title>Genome Sequence of Arthrobacter siccitolerans 4J27, a Xeroprotectant-Producing Desiccation-Tolerant Microorganism.</title>
        <authorList>
            <person name="Manzanera M."/>
            <person name="Santa-Cruz-Calvo L."/>
            <person name="Vilchez J.I."/>
            <person name="Garcia-Fontana C."/>
            <person name="Silva-Castro G.A."/>
            <person name="Calvo C."/>
            <person name="Gonzalez-Lopez J."/>
        </authorList>
    </citation>
    <scope>NUCLEOTIDE SEQUENCE [LARGE SCALE GENOMIC DNA]</scope>
    <source>
        <strain evidence="4">4J27</strain>
    </source>
</reference>
<evidence type="ECO:0000313" key="4">
    <source>
        <dbReference type="Proteomes" id="UP000035722"/>
    </source>
</evidence>
<organism evidence="3 4">
    <name type="scientific">Pseudarthrobacter siccitolerans</name>
    <dbReference type="NCBI Taxonomy" id="861266"/>
    <lineage>
        <taxon>Bacteria</taxon>
        <taxon>Bacillati</taxon>
        <taxon>Actinomycetota</taxon>
        <taxon>Actinomycetes</taxon>
        <taxon>Micrococcales</taxon>
        <taxon>Micrococcaceae</taxon>
        <taxon>Pseudarthrobacter</taxon>
    </lineage>
</organism>
<evidence type="ECO:0000256" key="1">
    <source>
        <dbReference type="SAM" id="MobiDB-lite"/>
    </source>
</evidence>
<gene>
    <name evidence="3" type="ORF">ARTSIC4J27_3091</name>
</gene>
<dbReference type="OrthoDB" id="4952392at2"/>